<evidence type="ECO:0000313" key="2">
    <source>
        <dbReference type="Proteomes" id="UP000186143"/>
    </source>
</evidence>
<sequence>MKAHSVEQIIDAALDQYVPGIENDASRFQALVFQRALKSFLAMGASGYPCDGCNHVGSQQLRQRAVALIEKARKQQIVDSGFVVDDGHTSGLRILTALK</sequence>
<dbReference type="STRING" id="1672749.BJF92_13675"/>
<name>A0A1Q9AI26_9HYPH</name>
<accession>A0A1Q9AI26</accession>
<dbReference type="EMBL" id="MKIO01000031">
    <property type="protein sequence ID" value="OLP54854.1"/>
    <property type="molecule type" value="Genomic_DNA"/>
</dbReference>
<comment type="caution">
    <text evidence="1">The sequence shown here is derived from an EMBL/GenBank/DDBJ whole genome shotgun (WGS) entry which is preliminary data.</text>
</comment>
<evidence type="ECO:0000313" key="1">
    <source>
        <dbReference type="EMBL" id="OLP54854.1"/>
    </source>
</evidence>
<reference evidence="1 2" key="1">
    <citation type="submission" date="2016-09" db="EMBL/GenBank/DDBJ databases">
        <title>Rhizobium sp. nov., a novel species isolated from the rice rhizosphere.</title>
        <authorList>
            <person name="Zhao J."/>
            <person name="Zhang X."/>
        </authorList>
    </citation>
    <scope>NUCLEOTIDE SEQUENCE [LARGE SCALE GENOMIC DNA]</scope>
    <source>
        <strain evidence="1 2">MH17</strain>
    </source>
</reference>
<gene>
    <name evidence="1" type="ORF">BJF92_13675</name>
</gene>
<dbReference type="AlphaFoldDB" id="A0A1Q9AI26"/>
<dbReference type="RefSeq" id="WP_075635413.1">
    <property type="nucleotide sequence ID" value="NZ_MKIO01000031.1"/>
</dbReference>
<proteinExistence type="predicted"/>
<organism evidence="1 2">
    <name type="scientific">Xaviernesmea rhizosphaerae</name>
    <dbReference type="NCBI Taxonomy" id="1672749"/>
    <lineage>
        <taxon>Bacteria</taxon>
        <taxon>Pseudomonadati</taxon>
        <taxon>Pseudomonadota</taxon>
        <taxon>Alphaproteobacteria</taxon>
        <taxon>Hyphomicrobiales</taxon>
        <taxon>Rhizobiaceae</taxon>
        <taxon>Rhizobium/Agrobacterium group</taxon>
        <taxon>Xaviernesmea</taxon>
    </lineage>
</organism>
<protein>
    <submittedName>
        <fullName evidence="1">Uncharacterized protein</fullName>
    </submittedName>
</protein>
<dbReference type="Proteomes" id="UP000186143">
    <property type="component" value="Unassembled WGS sequence"/>
</dbReference>